<comment type="catalytic activity">
    <reaction evidence="9 10 11">
        <text>2-[(2R,5Z)-2-carboxy-4-methylthiazol-5(2H)-ylidene]ethyl phosphate + 4-amino-2-methyl-5-(diphosphooxymethyl)pyrimidine + 2 H(+) = thiamine phosphate + CO2 + diphosphate</text>
        <dbReference type="Rhea" id="RHEA:47844"/>
        <dbReference type="ChEBI" id="CHEBI:15378"/>
        <dbReference type="ChEBI" id="CHEBI:16526"/>
        <dbReference type="ChEBI" id="CHEBI:33019"/>
        <dbReference type="ChEBI" id="CHEBI:37575"/>
        <dbReference type="ChEBI" id="CHEBI:57841"/>
        <dbReference type="ChEBI" id="CHEBI:62899"/>
        <dbReference type="EC" id="2.5.1.3"/>
    </reaction>
</comment>
<feature type="binding site" evidence="10">
    <location>
        <position position="167"/>
    </location>
    <ligand>
        <name>2-[(2R,5Z)-2-carboxy-4-methylthiazol-5(2H)-ylidene]ethyl phosphate</name>
        <dbReference type="ChEBI" id="CHEBI:62899"/>
    </ligand>
</feature>
<keyword evidence="5 10" id="KW-0460">Magnesium</keyword>
<feature type="binding site" evidence="10">
    <location>
        <begin position="136"/>
        <end position="138"/>
    </location>
    <ligand>
        <name>2-[(2R,5Z)-2-carboxy-4-methylthiazol-5(2H)-ylidene]ethyl phosphate</name>
        <dbReference type="ChEBI" id="CHEBI:62899"/>
    </ligand>
</feature>
<keyword evidence="6 10" id="KW-0784">Thiamine biosynthesis</keyword>
<comment type="caution">
    <text evidence="14">The sequence shown here is derived from an EMBL/GenBank/DDBJ whole genome shotgun (WGS) entry which is preliminary data.</text>
</comment>
<organism evidence="14 15">
    <name type="scientific">Desulforhabdus amnigena</name>
    <dbReference type="NCBI Taxonomy" id="40218"/>
    <lineage>
        <taxon>Bacteria</taxon>
        <taxon>Pseudomonadati</taxon>
        <taxon>Thermodesulfobacteriota</taxon>
        <taxon>Syntrophobacteria</taxon>
        <taxon>Syntrophobacterales</taxon>
        <taxon>Syntrophobacteraceae</taxon>
        <taxon>Desulforhabdus</taxon>
    </lineage>
</organism>
<comment type="catalytic activity">
    <reaction evidence="8 10 11">
        <text>2-(2-carboxy-4-methylthiazol-5-yl)ethyl phosphate + 4-amino-2-methyl-5-(diphosphooxymethyl)pyrimidine + 2 H(+) = thiamine phosphate + CO2 + diphosphate</text>
        <dbReference type="Rhea" id="RHEA:47848"/>
        <dbReference type="ChEBI" id="CHEBI:15378"/>
        <dbReference type="ChEBI" id="CHEBI:16526"/>
        <dbReference type="ChEBI" id="CHEBI:33019"/>
        <dbReference type="ChEBI" id="CHEBI:37575"/>
        <dbReference type="ChEBI" id="CHEBI:57841"/>
        <dbReference type="ChEBI" id="CHEBI:62890"/>
        <dbReference type="EC" id="2.5.1.3"/>
    </reaction>
</comment>
<keyword evidence="4 10" id="KW-0479">Metal-binding</keyword>
<comment type="pathway">
    <text evidence="2 10 12">Cofactor biosynthesis; thiamine diphosphate biosynthesis; thiamine phosphate from 4-amino-2-methyl-5-diphosphomethylpyrimidine and 4-methyl-5-(2-phosphoethyl)-thiazole: step 1/1.</text>
</comment>
<evidence type="ECO:0000256" key="4">
    <source>
        <dbReference type="ARBA" id="ARBA00022723"/>
    </source>
</evidence>
<accession>A0A9W6FT94</accession>
<reference evidence="14" key="1">
    <citation type="submission" date="2022-12" db="EMBL/GenBank/DDBJ databases">
        <title>Reference genome sequencing for broad-spectrum identification of bacterial and archaeal isolates by mass spectrometry.</title>
        <authorList>
            <person name="Sekiguchi Y."/>
            <person name="Tourlousse D.M."/>
        </authorList>
    </citation>
    <scope>NUCLEOTIDE SEQUENCE</scope>
    <source>
        <strain evidence="14">ASRB1</strain>
    </source>
</reference>
<dbReference type="EMBL" id="BSDR01000001">
    <property type="protein sequence ID" value="GLI32676.1"/>
    <property type="molecule type" value="Genomic_DNA"/>
</dbReference>
<dbReference type="GO" id="GO:0000287">
    <property type="term" value="F:magnesium ion binding"/>
    <property type="evidence" value="ECO:0007669"/>
    <property type="project" value="UniProtKB-UniRule"/>
</dbReference>
<feature type="binding site" evidence="10">
    <location>
        <begin position="39"/>
        <end position="43"/>
    </location>
    <ligand>
        <name>4-amino-2-methyl-5-(diphosphooxymethyl)pyrimidine</name>
        <dbReference type="ChEBI" id="CHEBI:57841"/>
    </ligand>
</feature>
<dbReference type="GO" id="GO:0004789">
    <property type="term" value="F:thiamine-phosphate diphosphorylase activity"/>
    <property type="evidence" value="ECO:0007669"/>
    <property type="project" value="UniProtKB-UniRule"/>
</dbReference>
<dbReference type="SUPFAM" id="SSF51391">
    <property type="entry name" value="Thiamin phosphate synthase"/>
    <property type="match status" value="1"/>
</dbReference>
<comment type="function">
    <text evidence="1 10">Condenses 4-methyl-5-(beta-hydroxyethyl)thiazole monophosphate (THZ-P) and 2-methyl-4-amino-5-hydroxymethyl pyrimidine pyrophosphate (HMP-PP) to form thiamine monophosphate (TMP).</text>
</comment>
<evidence type="ECO:0000256" key="3">
    <source>
        <dbReference type="ARBA" id="ARBA00022679"/>
    </source>
</evidence>
<keyword evidence="3 10" id="KW-0808">Transferase</keyword>
<dbReference type="Gene3D" id="3.20.20.70">
    <property type="entry name" value="Aldolase class I"/>
    <property type="match status" value="1"/>
</dbReference>
<evidence type="ECO:0000259" key="13">
    <source>
        <dbReference type="Pfam" id="PF02581"/>
    </source>
</evidence>
<dbReference type="InterPro" id="IPR036206">
    <property type="entry name" value="ThiamineP_synth_sf"/>
</dbReference>
<dbReference type="PANTHER" id="PTHR20857">
    <property type="entry name" value="THIAMINE-PHOSPHATE PYROPHOSPHORYLASE"/>
    <property type="match status" value="1"/>
</dbReference>
<evidence type="ECO:0000256" key="8">
    <source>
        <dbReference type="ARBA" id="ARBA00047851"/>
    </source>
</evidence>
<evidence type="ECO:0000256" key="9">
    <source>
        <dbReference type="ARBA" id="ARBA00047883"/>
    </source>
</evidence>
<evidence type="ECO:0000256" key="6">
    <source>
        <dbReference type="ARBA" id="ARBA00022977"/>
    </source>
</evidence>
<evidence type="ECO:0000313" key="15">
    <source>
        <dbReference type="Proteomes" id="UP001144372"/>
    </source>
</evidence>
<dbReference type="Proteomes" id="UP001144372">
    <property type="component" value="Unassembled WGS sequence"/>
</dbReference>
<feature type="binding site" evidence="10">
    <location>
        <position position="72"/>
    </location>
    <ligand>
        <name>Mg(2+)</name>
        <dbReference type="ChEBI" id="CHEBI:18420"/>
    </ligand>
</feature>
<protein>
    <recommendedName>
        <fullName evidence="10">Thiamine-phosphate synthase</fullName>
        <shortName evidence="10">TP synthase</shortName>
        <shortName evidence="10">TPS</shortName>
        <ecNumber evidence="10">2.5.1.3</ecNumber>
    </recommendedName>
    <alternativeName>
        <fullName evidence="10">Thiamine-phosphate pyrophosphorylase</fullName>
        <shortName evidence="10">TMP pyrophosphorylase</shortName>
        <shortName evidence="10">TMP-PPase</shortName>
    </alternativeName>
</protein>
<evidence type="ECO:0000256" key="10">
    <source>
        <dbReference type="HAMAP-Rule" id="MF_00097"/>
    </source>
</evidence>
<evidence type="ECO:0000256" key="7">
    <source>
        <dbReference type="ARBA" id="ARBA00047334"/>
    </source>
</evidence>
<feature type="binding site" evidence="10">
    <location>
        <position position="91"/>
    </location>
    <ligand>
        <name>Mg(2+)</name>
        <dbReference type="ChEBI" id="CHEBI:18420"/>
    </ligand>
</feature>
<comment type="similarity">
    <text evidence="10 11">Belongs to the thiamine-phosphate synthase family.</text>
</comment>
<feature type="binding site" evidence="10">
    <location>
        <position position="71"/>
    </location>
    <ligand>
        <name>4-amino-2-methyl-5-(diphosphooxymethyl)pyrimidine</name>
        <dbReference type="ChEBI" id="CHEBI:57841"/>
    </ligand>
</feature>
<dbReference type="InterPro" id="IPR013785">
    <property type="entry name" value="Aldolase_TIM"/>
</dbReference>
<dbReference type="CDD" id="cd00564">
    <property type="entry name" value="TMP_TenI"/>
    <property type="match status" value="1"/>
</dbReference>
<name>A0A9W6FT94_9BACT</name>
<dbReference type="FunFam" id="3.20.20.70:FF:000096">
    <property type="entry name" value="Thiamine-phosphate synthase"/>
    <property type="match status" value="1"/>
</dbReference>
<feature type="binding site" evidence="10">
    <location>
        <position position="110"/>
    </location>
    <ligand>
        <name>4-amino-2-methyl-5-(diphosphooxymethyl)pyrimidine</name>
        <dbReference type="ChEBI" id="CHEBI:57841"/>
    </ligand>
</feature>
<dbReference type="GO" id="GO:0009229">
    <property type="term" value="P:thiamine diphosphate biosynthetic process"/>
    <property type="evidence" value="ECO:0007669"/>
    <property type="project" value="UniProtKB-UniRule"/>
</dbReference>
<feature type="domain" description="Thiamine phosphate synthase/TenI" evidence="13">
    <location>
        <begin position="9"/>
        <end position="190"/>
    </location>
</feature>
<evidence type="ECO:0000256" key="11">
    <source>
        <dbReference type="RuleBase" id="RU003826"/>
    </source>
</evidence>
<dbReference type="GO" id="GO:0005737">
    <property type="term" value="C:cytoplasm"/>
    <property type="evidence" value="ECO:0007669"/>
    <property type="project" value="TreeGrafter"/>
</dbReference>
<dbReference type="Pfam" id="PF02581">
    <property type="entry name" value="TMP-TENI"/>
    <property type="match status" value="1"/>
</dbReference>
<dbReference type="GO" id="GO:0009228">
    <property type="term" value="P:thiamine biosynthetic process"/>
    <property type="evidence" value="ECO:0007669"/>
    <property type="project" value="UniProtKB-KW"/>
</dbReference>
<keyword evidence="15" id="KW-1185">Reference proteome</keyword>
<evidence type="ECO:0000256" key="12">
    <source>
        <dbReference type="RuleBase" id="RU004253"/>
    </source>
</evidence>
<dbReference type="HAMAP" id="MF_00097">
    <property type="entry name" value="TMP_synthase"/>
    <property type="match status" value="1"/>
</dbReference>
<sequence>MHMQIDYSLYLVTDRRMTGNRSLIEIIEESIAGGVTIVQLREKHASTREFFDLAVAVREILKPHRIPLIINDRLDVALACGAEGVHVGQSDMQCRIVRRIVDRKMIVGVSVSTVEEALAAEADGADYLGVSPVFNTPTKTDTPEATGLQGLQKIRQTVNIPIVGIGGIHSANAAQVVSCGADGIAVVSAIMASSEPRGAARSLRAAIDSGRFAPEYRSQT</sequence>
<dbReference type="InterPro" id="IPR022998">
    <property type="entry name" value="ThiamineP_synth_TenI"/>
</dbReference>
<evidence type="ECO:0000313" key="14">
    <source>
        <dbReference type="EMBL" id="GLI32676.1"/>
    </source>
</evidence>
<dbReference type="InterPro" id="IPR034291">
    <property type="entry name" value="TMP_synthase"/>
</dbReference>
<gene>
    <name evidence="10 14" type="primary">thiE</name>
    <name evidence="14" type="ORF">DAMNIGENAA_01090</name>
</gene>
<evidence type="ECO:0000256" key="1">
    <source>
        <dbReference type="ARBA" id="ARBA00003814"/>
    </source>
</evidence>
<feature type="binding site" evidence="10">
    <location>
        <position position="139"/>
    </location>
    <ligand>
        <name>4-amino-2-methyl-5-(diphosphooxymethyl)pyrimidine</name>
        <dbReference type="ChEBI" id="CHEBI:57841"/>
    </ligand>
</feature>
<dbReference type="PANTHER" id="PTHR20857:SF15">
    <property type="entry name" value="THIAMINE-PHOSPHATE SYNTHASE"/>
    <property type="match status" value="1"/>
</dbReference>
<comment type="catalytic activity">
    <reaction evidence="7 10 11">
        <text>4-methyl-5-(2-phosphooxyethyl)-thiazole + 4-amino-2-methyl-5-(diphosphooxymethyl)pyrimidine + H(+) = thiamine phosphate + diphosphate</text>
        <dbReference type="Rhea" id="RHEA:22328"/>
        <dbReference type="ChEBI" id="CHEBI:15378"/>
        <dbReference type="ChEBI" id="CHEBI:33019"/>
        <dbReference type="ChEBI" id="CHEBI:37575"/>
        <dbReference type="ChEBI" id="CHEBI:57841"/>
        <dbReference type="ChEBI" id="CHEBI:58296"/>
        <dbReference type="EC" id="2.5.1.3"/>
    </reaction>
</comment>
<dbReference type="NCBIfam" id="TIGR00693">
    <property type="entry name" value="thiE"/>
    <property type="match status" value="1"/>
</dbReference>
<evidence type="ECO:0000256" key="2">
    <source>
        <dbReference type="ARBA" id="ARBA00005165"/>
    </source>
</evidence>
<dbReference type="EC" id="2.5.1.3" evidence="10"/>
<evidence type="ECO:0000256" key="5">
    <source>
        <dbReference type="ARBA" id="ARBA00022842"/>
    </source>
</evidence>
<dbReference type="AlphaFoldDB" id="A0A9W6FT94"/>
<comment type="cofactor">
    <cofactor evidence="10">
        <name>Mg(2+)</name>
        <dbReference type="ChEBI" id="CHEBI:18420"/>
    </cofactor>
    <text evidence="10">Binds 1 Mg(2+) ion per subunit.</text>
</comment>
<proteinExistence type="inferred from homology"/>
<feature type="binding site" evidence="10">
    <location>
        <begin position="187"/>
        <end position="188"/>
    </location>
    <ligand>
        <name>2-[(2R,5Z)-2-carboxy-4-methylthiazol-5(2H)-ylidene]ethyl phosphate</name>
        <dbReference type="ChEBI" id="CHEBI:62899"/>
    </ligand>
</feature>